<name>A0ABV8V415_9GAMM</name>
<dbReference type="Pfam" id="PF04357">
    <property type="entry name" value="TamB"/>
    <property type="match status" value="1"/>
</dbReference>
<dbReference type="PANTHER" id="PTHR36985:SF1">
    <property type="entry name" value="TRANSLOCATION AND ASSEMBLY MODULE SUBUNIT TAMB"/>
    <property type="match status" value="1"/>
</dbReference>
<evidence type="ECO:0000256" key="5">
    <source>
        <dbReference type="SAM" id="MobiDB-lite"/>
    </source>
</evidence>
<keyword evidence="2 6" id="KW-0812">Transmembrane</keyword>
<protein>
    <submittedName>
        <fullName evidence="8">Translocation/assembly module TamB domain-containing protein</fullName>
    </submittedName>
</protein>
<evidence type="ECO:0000256" key="2">
    <source>
        <dbReference type="ARBA" id="ARBA00022692"/>
    </source>
</evidence>
<organism evidence="8 9">
    <name type="scientific">Simiduia curdlanivorans</name>
    <dbReference type="NCBI Taxonomy" id="1492769"/>
    <lineage>
        <taxon>Bacteria</taxon>
        <taxon>Pseudomonadati</taxon>
        <taxon>Pseudomonadota</taxon>
        <taxon>Gammaproteobacteria</taxon>
        <taxon>Cellvibrionales</taxon>
        <taxon>Cellvibrionaceae</taxon>
        <taxon>Simiduia</taxon>
    </lineage>
</organism>
<keyword evidence="3 6" id="KW-1133">Transmembrane helix</keyword>
<sequence>MVWLRRLSIVFGSALLLLVIVPFLLCSWLIFTTQGAQWGVRQALPYVPVKVTFTQLDGSLWSGLIVRQLAVEARDDSLGFESVTASELSFSWQPLALLTGRIQINQIDIKQSDIRLADQANAEPKPKAGSIEFPELDLPFNLEVQALRARGVRLATATGLENIPDLDAKFWLGGNQLILSGLKLNYGQIDYELSGRARFSKTINFSVKVPSHGVNSSGECTGGVHLSCSAQLVWKDFSHPITDDMQSPSGDLTLELDGDRLSVKGEADYIWSYEYAPIDTRVHIEGLVDFASSQASVASFTGTFAGGEVKARGTLSWQEDFSLALDVEGENVSLAHWLPEAMQESQASLHAKLALSVPDKGVQMRLDVPAMNVNFGAKPLRGGFTLVLNEREVKVEQLNFIAPGSKINVAAALGFNDEFAVRAVIDSAKLQDLIPELSGKANVNVDAKGNIYTPNVTLNAETENLRLGNLFAQSASLEIGLQVDSGLKVSGSASSPALTDMLRALRIEQLSGAVDGMRLDTTSLGSARFSLAGRLEKHELTVTGSQLLGQFDLDDLHLAGSVKLAQADDIDTILASSSWQAQIKRFSFRDQWFAAAWTLAAPSRGEISAAALVWQPLCLSQSTLSLCLDKLTLTDWHKLNISGDVSGFYLDRERSLFPEWYEQLPLEWKLNGELIGRWQLDADFGQSAIDKLLLSAQVEAVKTSMIYTESDEPSLVLPVEKFFIALKGDEHKLSLGGEMIFDQDQSLVLVGDVKQWQTPERAVALNVKGGVGQLAYLQPFLPGQRDLVGVAQADISVLIPSGSDQLQYQGKVVVSDAGMSLPASGTQLSAWQLVLEAERGDLILNANGKVGEGLARVEGRVLSEKLNDQQMFQAELDISGKNIHLVNLPDVQLIADPSLKMSGNGLRWHLTGDIRVHDSSMVLRELPVSAAGVSEDAVVYGRDEPESKTGLIEFTSEVVLGFDKNVAFEGFGLSTDVGGELRFTRDQMRLNQVHGVVLLTNGRFRSYGQKLDIESGQIIFSGPIDNPALSVLAVRKVDDIVVGIQLAGSAKHPKTELYSDKAMSEADILSYMVSGKPISQSGAGEVVDMQSAALGLGLKQALPLLQRIGGEFGISDITVEDGSDGGSSIAAGKRITDKLYVKYVYGLLGAAGNFVVQYKISDQLGIETTSGDSQAIDLTYRWDSTPPEPEKKAPVSESTPIP</sequence>
<keyword evidence="9" id="KW-1185">Reference proteome</keyword>
<keyword evidence="4 6" id="KW-0472">Membrane</keyword>
<evidence type="ECO:0000256" key="4">
    <source>
        <dbReference type="ARBA" id="ARBA00023136"/>
    </source>
</evidence>
<evidence type="ECO:0000256" key="1">
    <source>
        <dbReference type="ARBA" id="ARBA00004167"/>
    </source>
</evidence>
<evidence type="ECO:0000256" key="3">
    <source>
        <dbReference type="ARBA" id="ARBA00022989"/>
    </source>
</evidence>
<comment type="subcellular location">
    <subcellularLocation>
        <location evidence="1">Membrane</location>
        <topology evidence="1">Single-pass membrane protein</topology>
    </subcellularLocation>
</comment>
<feature type="transmembrane region" description="Helical" evidence="6">
    <location>
        <begin position="7"/>
        <end position="31"/>
    </location>
</feature>
<comment type="caution">
    <text evidence="8">The sequence shown here is derived from an EMBL/GenBank/DDBJ whole genome shotgun (WGS) entry which is preliminary data.</text>
</comment>
<dbReference type="EMBL" id="JBHSCX010000008">
    <property type="protein sequence ID" value="MFC4362661.1"/>
    <property type="molecule type" value="Genomic_DNA"/>
</dbReference>
<dbReference type="RefSeq" id="WP_290259287.1">
    <property type="nucleotide sequence ID" value="NZ_JAUFQG010000004.1"/>
</dbReference>
<dbReference type="InterPro" id="IPR007452">
    <property type="entry name" value="TamB_C"/>
</dbReference>
<evidence type="ECO:0000256" key="6">
    <source>
        <dbReference type="SAM" id="Phobius"/>
    </source>
</evidence>
<proteinExistence type="predicted"/>
<dbReference type="Proteomes" id="UP001595840">
    <property type="component" value="Unassembled WGS sequence"/>
</dbReference>
<feature type="region of interest" description="Disordered" evidence="5">
    <location>
        <begin position="1180"/>
        <end position="1202"/>
    </location>
</feature>
<accession>A0ABV8V415</accession>
<evidence type="ECO:0000259" key="7">
    <source>
        <dbReference type="Pfam" id="PF04357"/>
    </source>
</evidence>
<evidence type="ECO:0000313" key="8">
    <source>
        <dbReference type="EMBL" id="MFC4362661.1"/>
    </source>
</evidence>
<dbReference type="PANTHER" id="PTHR36985">
    <property type="entry name" value="TRANSLOCATION AND ASSEMBLY MODULE SUBUNIT TAMB"/>
    <property type="match status" value="1"/>
</dbReference>
<gene>
    <name evidence="8" type="ORF">ACFOX3_10125</name>
</gene>
<evidence type="ECO:0000313" key="9">
    <source>
        <dbReference type="Proteomes" id="UP001595840"/>
    </source>
</evidence>
<feature type="domain" description="Translocation and assembly module TamB C-terminal" evidence="7">
    <location>
        <begin position="851"/>
        <end position="1183"/>
    </location>
</feature>
<reference evidence="9" key="1">
    <citation type="journal article" date="2019" name="Int. J. Syst. Evol. Microbiol.">
        <title>The Global Catalogue of Microorganisms (GCM) 10K type strain sequencing project: providing services to taxonomists for standard genome sequencing and annotation.</title>
        <authorList>
            <consortium name="The Broad Institute Genomics Platform"/>
            <consortium name="The Broad Institute Genome Sequencing Center for Infectious Disease"/>
            <person name="Wu L."/>
            <person name="Ma J."/>
        </authorList>
    </citation>
    <scope>NUCLEOTIDE SEQUENCE [LARGE SCALE GENOMIC DNA]</scope>
    <source>
        <strain evidence="9">CECT 8570</strain>
    </source>
</reference>